<name>A0A0J8RL47_COCIT</name>
<reference evidence="2" key="1">
    <citation type="journal article" date="2010" name="Genome Res.">
        <title>Population genomic sequencing of Coccidioides fungi reveals recent hybridization and transposon control.</title>
        <authorList>
            <person name="Neafsey D.E."/>
            <person name="Barker B.M."/>
            <person name="Sharpton T.J."/>
            <person name="Stajich J.E."/>
            <person name="Park D.J."/>
            <person name="Whiston E."/>
            <person name="Hung C.-Y."/>
            <person name="McMahan C."/>
            <person name="White J."/>
            <person name="Sykes S."/>
            <person name="Heiman D."/>
            <person name="Young S."/>
            <person name="Zeng Q."/>
            <person name="Abouelleil A."/>
            <person name="Aftuck L."/>
            <person name="Bessette D."/>
            <person name="Brown A."/>
            <person name="FitzGerald M."/>
            <person name="Lui A."/>
            <person name="Macdonald J.P."/>
            <person name="Priest M."/>
            <person name="Orbach M.J."/>
            <person name="Galgiani J.N."/>
            <person name="Kirkland T.N."/>
            <person name="Cole G.T."/>
            <person name="Birren B.W."/>
            <person name="Henn M.R."/>
            <person name="Taylor J.W."/>
            <person name="Rounsley S.D."/>
        </authorList>
    </citation>
    <scope>NUCLEOTIDE SEQUENCE [LARGE SCALE GENOMIC DNA]</scope>
    <source>
        <strain evidence="2">H538.4</strain>
    </source>
</reference>
<protein>
    <submittedName>
        <fullName evidence="1">Uncharacterized protein</fullName>
    </submittedName>
</protein>
<dbReference type="VEuPathDB" id="FungiDB:CIHG_03150"/>
<dbReference type="Proteomes" id="UP000054563">
    <property type="component" value="Unassembled WGS sequence"/>
</dbReference>
<evidence type="ECO:0000313" key="2">
    <source>
        <dbReference type="Proteomes" id="UP000054563"/>
    </source>
</evidence>
<gene>
    <name evidence="1" type="ORF">CIHG_03150</name>
</gene>
<organism evidence="1 2">
    <name type="scientific">Coccidioides immitis H538.4</name>
    <dbReference type="NCBI Taxonomy" id="396776"/>
    <lineage>
        <taxon>Eukaryota</taxon>
        <taxon>Fungi</taxon>
        <taxon>Dikarya</taxon>
        <taxon>Ascomycota</taxon>
        <taxon>Pezizomycotina</taxon>
        <taxon>Eurotiomycetes</taxon>
        <taxon>Eurotiomycetidae</taxon>
        <taxon>Onygenales</taxon>
        <taxon>Onygenaceae</taxon>
        <taxon>Coccidioides</taxon>
    </lineage>
</organism>
<dbReference type="AlphaFoldDB" id="A0A0J8RL47"/>
<sequence>MPPETTSGCCSDGVLLDTLAGRATLRGAAVDLDSSDGVLLDTLGGRGTLRGDKANVKSSASRKAVWIPDPKSSGSKMKTPLLELVEDDPNAKGSTKDSIFIHPIRSKHDWQKTMDLGIVGSSEPQGS</sequence>
<accession>A0A0J8RL47</accession>
<proteinExistence type="predicted"/>
<dbReference type="EMBL" id="DS016988">
    <property type="protein sequence ID" value="KMU85366.1"/>
    <property type="molecule type" value="Genomic_DNA"/>
</dbReference>
<evidence type="ECO:0000313" key="1">
    <source>
        <dbReference type="EMBL" id="KMU85366.1"/>
    </source>
</evidence>